<keyword evidence="4" id="KW-0472">Membrane</keyword>
<dbReference type="Pfam" id="PF02518">
    <property type="entry name" value="HATPase_c"/>
    <property type="match status" value="1"/>
</dbReference>
<dbReference type="SUPFAM" id="SSF47384">
    <property type="entry name" value="Homodimeric domain of signal transducing histidine kinase"/>
    <property type="match status" value="1"/>
</dbReference>
<dbReference type="SMART" id="SM00388">
    <property type="entry name" value="HisKA"/>
    <property type="match status" value="1"/>
</dbReference>
<dbReference type="InterPro" id="IPR004358">
    <property type="entry name" value="Sig_transdc_His_kin-like_C"/>
</dbReference>
<keyword evidence="6" id="KW-0067">ATP-binding</keyword>
<dbReference type="Gene3D" id="1.10.287.130">
    <property type="match status" value="1"/>
</dbReference>
<gene>
    <name evidence="6" type="ORF">QF118_12175</name>
</gene>
<dbReference type="GO" id="GO:0005524">
    <property type="term" value="F:ATP binding"/>
    <property type="evidence" value="ECO:0007669"/>
    <property type="project" value="UniProtKB-KW"/>
</dbReference>
<dbReference type="SMART" id="SM00387">
    <property type="entry name" value="HATPase_c"/>
    <property type="match status" value="1"/>
</dbReference>
<keyword evidence="3" id="KW-0597">Phosphoprotein</keyword>
<proteinExistence type="predicted"/>
<reference evidence="6 7" key="1">
    <citation type="submission" date="2023-05" db="EMBL/GenBank/DDBJ databases">
        <title>YMD87, complete Genome.</title>
        <authorList>
            <person name="Zhang J."/>
            <person name="Xu X."/>
        </authorList>
    </citation>
    <scope>NUCLEOTIDE SEQUENCE [LARGE SCALE GENOMIC DNA]</scope>
    <source>
        <strain evidence="6 7">YMD87</strain>
    </source>
</reference>
<dbReference type="InterPro" id="IPR003661">
    <property type="entry name" value="HisK_dim/P_dom"/>
</dbReference>
<evidence type="ECO:0000256" key="3">
    <source>
        <dbReference type="ARBA" id="ARBA00022553"/>
    </source>
</evidence>
<feature type="transmembrane region" description="Helical" evidence="4">
    <location>
        <begin position="31"/>
        <end position="49"/>
    </location>
</feature>
<feature type="transmembrane region" description="Helical" evidence="4">
    <location>
        <begin position="55"/>
        <end position="72"/>
    </location>
</feature>
<protein>
    <recommendedName>
        <fullName evidence="2">histidine kinase</fullName>
        <ecNumber evidence="2">2.7.13.3</ecNumber>
    </recommendedName>
</protein>
<organism evidence="6 7">
    <name type="scientific">Tropicibacter oceani</name>
    <dbReference type="NCBI Taxonomy" id="3058420"/>
    <lineage>
        <taxon>Bacteria</taxon>
        <taxon>Pseudomonadati</taxon>
        <taxon>Pseudomonadota</taxon>
        <taxon>Alphaproteobacteria</taxon>
        <taxon>Rhodobacterales</taxon>
        <taxon>Roseobacteraceae</taxon>
        <taxon>Tropicibacter</taxon>
    </lineage>
</organism>
<dbReference type="EC" id="2.7.13.3" evidence="2"/>
<comment type="catalytic activity">
    <reaction evidence="1">
        <text>ATP + protein L-histidine = ADP + protein N-phospho-L-histidine.</text>
        <dbReference type="EC" id="2.7.13.3"/>
    </reaction>
</comment>
<dbReference type="PRINTS" id="PR00344">
    <property type="entry name" value="BCTRLSENSOR"/>
</dbReference>
<keyword evidence="7" id="KW-1185">Reference proteome</keyword>
<dbReference type="SUPFAM" id="SSF55874">
    <property type="entry name" value="ATPase domain of HSP90 chaperone/DNA topoisomerase II/histidine kinase"/>
    <property type="match status" value="1"/>
</dbReference>
<accession>A0ABY8QDW4</accession>
<dbReference type="InterPro" id="IPR036097">
    <property type="entry name" value="HisK_dim/P_sf"/>
</dbReference>
<keyword evidence="4" id="KW-1133">Transmembrane helix</keyword>
<dbReference type="InterPro" id="IPR036890">
    <property type="entry name" value="HATPase_C_sf"/>
</dbReference>
<dbReference type="InterPro" id="IPR005467">
    <property type="entry name" value="His_kinase_dom"/>
</dbReference>
<keyword evidence="6" id="KW-0547">Nucleotide-binding</keyword>
<dbReference type="InterPro" id="IPR003594">
    <property type="entry name" value="HATPase_dom"/>
</dbReference>
<name>A0ABY8QDW4_9RHOB</name>
<feature type="domain" description="Histidine kinase" evidence="5">
    <location>
        <begin position="225"/>
        <end position="437"/>
    </location>
</feature>
<dbReference type="PANTHER" id="PTHR43065:SF49">
    <property type="entry name" value="HISTIDINE KINASE"/>
    <property type="match status" value="1"/>
</dbReference>
<feature type="transmembrane region" description="Helical" evidence="4">
    <location>
        <begin position="84"/>
        <end position="106"/>
    </location>
</feature>
<feature type="transmembrane region" description="Helical" evidence="4">
    <location>
        <begin position="112"/>
        <end position="129"/>
    </location>
</feature>
<dbReference type="EMBL" id="CP124616">
    <property type="protein sequence ID" value="WGW02694.1"/>
    <property type="molecule type" value="Genomic_DNA"/>
</dbReference>
<evidence type="ECO:0000313" key="6">
    <source>
        <dbReference type="EMBL" id="WGW02694.1"/>
    </source>
</evidence>
<dbReference type="Pfam" id="PF00512">
    <property type="entry name" value="HisKA"/>
    <property type="match status" value="1"/>
</dbReference>
<dbReference type="CDD" id="cd00082">
    <property type="entry name" value="HisKA"/>
    <property type="match status" value="1"/>
</dbReference>
<evidence type="ECO:0000313" key="7">
    <source>
        <dbReference type="Proteomes" id="UP001241605"/>
    </source>
</evidence>
<dbReference type="PROSITE" id="PS50109">
    <property type="entry name" value="HIS_KIN"/>
    <property type="match status" value="1"/>
</dbReference>
<dbReference type="PANTHER" id="PTHR43065">
    <property type="entry name" value="SENSOR HISTIDINE KINASE"/>
    <property type="match status" value="1"/>
</dbReference>
<evidence type="ECO:0000259" key="5">
    <source>
        <dbReference type="PROSITE" id="PS50109"/>
    </source>
</evidence>
<dbReference type="Proteomes" id="UP001241605">
    <property type="component" value="Chromosome"/>
</dbReference>
<dbReference type="RefSeq" id="WP_282299326.1">
    <property type="nucleotide sequence ID" value="NZ_CP124616.1"/>
</dbReference>
<sequence>MGTLLQSLRQSDPRFQLDVVKLVNGFRNQEYWLRMAVLALGSLTLYLLHGDTIPFLFFSFHVMTSVLLRIVQMRAPQRATARQVLAIVCIDAISVFGYSATILYFGTSGLDSYQIIAMILFAGFYLHSLGDRLRVWLFFVNDLIGQLGILILQFQWLWTGWGFGGQPDDISLQDKIILTFCAAALQLYFLLLCGNVRRARRHLQQAQERRIADERLLAIGQLSGGIAHDFNNMLTAVLGNIELLRLTANPVERASLLNEAEKAARHGADLTNQLLAYSRKAQLRPRHMKVEDMLSHCLSRTDTVLRPEQELRVERIPAGLPMVYMDPGQFCTVMNSLIDNAAQAMGDKGLLTISVTASQVAGAPGVTIALRDTGGGIAPEIAPLVFEPYFTTKAKGQGTGLGLAMARGIVEQSGGKLELTSDYGVGTTVFIHLPAQDPQAAG</sequence>
<dbReference type="Gene3D" id="3.30.565.10">
    <property type="entry name" value="Histidine kinase-like ATPase, C-terminal domain"/>
    <property type="match status" value="1"/>
</dbReference>
<feature type="transmembrane region" description="Helical" evidence="4">
    <location>
        <begin position="136"/>
        <end position="156"/>
    </location>
</feature>
<evidence type="ECO:0000256" key="2">
    <source>
        <dbReference type="ARBA" id="ARBA00012438"/>
    </source>
</evidence>
<keyword evidence="4" id="KW-0812">Transmembrane</keyword>
<evidence type="ECO:0000256" key="4">
    <source>
        <dbReference type="SAM" id="Phobius"/>
    </source>
</evidence>
<feature type="transmembrane region" description="Helical" evidence="4">
    <location>
        <begin position="176"/>
        <end position="196"/>
    </location>
</feature>
<evidence type="ECO:0000256" key="1">
    <source>
        <dbReference type="ARBA" id="ARBA00000085"/>
    </source>
</evidence>